<accession>A0A8S5S9V4</accession>
<protein>
    <submittedName>
        <fullName evidence="1">Uncharacterized protein</fullName>
    </submittedName>
</protein>
<proteinExistence type="predicted"/>
<evidence type="ECO:0000313" key="1">
    <source>
        <dbReference type="EMBL" id="DAF47595.1"/>
    </source>
</evidence>
<name>A0A8S5S9V4_9CAUD</name>
<reference evidence="1" key="1">
    <citation type="journal article" date="2021" name="Proc. Natl. Acad. Sci. U.S.A.">
        <title>A Catalog of Tens of Thousands of Viruses from Human Metagenomes Reveals Hidden Associations with Chronic Diseases.</title>
        <authorList>
            <person name="Tisza M.J."/>
            <person name="Buck C.B."/>
        </authorList>
    </citation>
    <scope>NUCLEOTIDE SEQUENCE</scope>
    <source>
        <strain evidence="1">CtByu2</strain>
    </source>
</reference>
<dbReference type="EMBL" id="BK032557">
    <property type="protein sequence ID" value="DAF47595.1"/>
    <property type="molecule type" value="Genomic_DNA"/>
</dbReference>
<sequence length="136" mass="15642">MIDAYLFSFLVKDTLPRTFVVNEFGVVTTSLVLQVPDKKIAENLYFKLCRINGLWKCSSTFYGCSCGASSPITEKYNPSFPDLTSAVVHYWERFLEYAERSTVKEKTVSAMKKYMSFWVSLSEEEKLKTLSNETKI</sequence>
<organism evidence="1">
    <name type="scientific">Myoviridae sp. ctByu2</name>
    <dbReference type="NCBI Taxonomy" id="2827668"/>
    <lineage>
        <taxon>Viruses</taxon>
        <taxon>Duplodnaviria</taxon>
        <taxon>Heunggongvirae</taxon>
        <taxon>Uroviricota</taxon>
        <taxon>Caudoviricetes</taxon>
    </lineage>
</organism>